<evidence type="ECO:0000259" key="1">
    <source>
        <dbReference type="Pfam" id="PF19502"/>
    </source>
</evidence>
<evidence type="ECO:0000313" key="2">
    <source>
        <dbReference type="EMBL" id="PBB06894.1"/>
    </source>
</evidence>
<reference evidence="2 3" key="1">
    <citation type="submission" date="2017-08" db="EMBL/GenBank/DDBJ databases">
        <title>Salimicrobium alkalisoli sp. nov., isolated from saline alkaline soil.</title>
        <authorList>
            <person name="Zhang G."/>
            <person name="Xiong Q."/>
        </authorList>
    </citation>
    <scope>NUCLEOTIDE SEQUENCE [LARGE SCALE GENOMIC DNA]</scope>
    <source>
        <strain evidence="2 3">WN024</strain>
    </source>
</reference>
<gene>
    <name evidence="2" type="ORF">CKW00_00085</name>
</gene>
<sequence>MTTVNNLKRALKSLENKPKFERQLEFAALLTDYFKKKGIKPIIVGGLSVEIYTRNDYHTHDIDFVSDGWHLFDHLLTQNLGFTRTERAWYHLDTEIAVEIPSNYLEGNEDRVYEIILPDGKNIYVIGVEDIIIHRLEGVAFSVQFPEEDEDYEWAYRMFLIHKEDMDIDYLIEQAKQKNIYYLIEKWWQETN</sequence>
<feature type="domain" description="DUF6036" evidence="1">
    <location>
        <begin position="38"/>
        <end position="182"/>
    </location>
</feature>
<dbReference type="EMBL" id="NSGH01000001">
    <property type="protein sequence ID" value="PBB06894.1"/>
    <property type="molecule type" value="Genomic_DNA"/>
</dbReference>
<comment type="caution">
    <text evidence="2">The sequence shown here is derived from an EMBL/GenBank/DDBJ whole genome shotgun (WGS) entry which is preliminary data.</text>
</comment>
<dbReference type="InterPro" id="IPR045792">
    <property type="entry name" value="DUF6036"/>
</dbReference>
<protein>
    <recommendedName>
        <fullName evidence="1">DUF6036 domain-containing protein</fullName>
    </recommendedName>
</protein>
<dbReference type="Proteomes" id="UP000217561">
    <property type="component" value="Unassembled WGS sequence"/>
</dbReference>
<organism evidence="2 3">
    <name type="scientific">Salimicrobium humidisoli</name>
    <dbReference type="NCBI Taxonomy" id="2029857"/>
    <lineage>
        <taxon>Bacteria</taxon>
        <taxon>Bacillati</taxon>
        <taxon>Bacillota</taxon>
        <taxon>Bacilli</taxon>
        <taxon>Bacillales</taxon>
        <taxon>Bacillaceae</taxon>
        <taxon>Salimicrobium</taxon>
    </lineage>
</organism>
<accession>A0ABX4HVN3</accession>
<dbReference type="RefSeq" id="WP_095820819.1">
    <property type="nucleotide sequence ID" value="NZ_NSGH01000001.1"/>
</dbReference>
<evidence type="ECO:0000313" key="3">
    <source>
        <dbReference type="Proteomes" id="UP000217561"/>
    </source>
</evidence>
<proteinExistence type="predicted"/>
<name>A0ABX4HVN3_9BACI</name>
<dbReference type="Pfam" id="PF19502">
    <property type="entry name" value="DUF6036"/>
    <property type="match status" value="1"/>
</dbReference>
<keyword evidence="3" id="KW-1185">Reference proteome</keyword>